<organism evidence="3 4">
    <name type="scientific">Trichinella nativa</name>
    <dbReference type="NCBI Taxonomy" id="6335"/>
    <lineage>
        <taxon>Eukaryota</taxon>
        <taxon>Metazoa</taxon>
        <taxon>Ecdysozoa</taxon>
        <taxon>Nematoda</taxon>
        <taxon>Enoplea</taxon>
        <taxon>Dorylaimia</taxon>
        <taxon>Trichinellida</taxon>
        <taxon>Trichinellidae</taxon>
        <taxon>Trichinella</taxon>
    </lineage>
</organism>
<reference evidence="3 4" key="1">
    <citation type="submission" date="2015-04" db="EMBL/GenBank/DDBJ databases">
        <title>Draft genome of the roundworm Trichinella nativa.</title>
        <authorList>
            <person name="Mitreva M."/>
        </authorList>
    </citation>
    <scope>NUCLEOTIDE SEQUENCE [LARGE SCALE GENOMIC DNA]</scope>
    <source>
        <strain evidence="3 4">ISS45</strain>
    </source>
</reference>
<dbReference type="InterPro" id="IPR019747">
    <property type="entry name" value="FERM_CS"/>
</dbReference>
<dbReference type="InterPro" id="IPR035963">
    <property type="entry name" value="FERM_2"/>
</dbReference>
<dbReference type="CDD" id="cd14473">
    <property type="entry name" value="FERM_B-lobe"/>
    <property type="match status" value="1"/>
</dbReference>
<protein>
    <recommendedName>
        <fullName evidence="2">FERM domain-containing protein</fullName>
    </recommendedName>
</protein>
<feature type="domain" description="FERM" evidence="2">
    <location>
        <begin position="1"/>
        <end position="147"/>
    </location>
</feature>
<name>A0A1Y3EVB9_9BILA</name>
<evidence type="ECO:0000259" key="2">
    <source>
        <dbReference type="PROSITE" id="PS50057"/>
    </source>
</evidence>
<evidence type="ECO:0000256" key="1">
    <source>
        <dbReference type="SAM" id="Phobius"/>
    </source>
</evidence>
<dbReference type="PROSITE" id="PS50057">
    <property type="entry name" value="FERM_3"/>
    <property type="match status" value="1"/>
</dbReference>
<accession>A0A1Y3EVB9</accession>
<dbReference type="Gene3D" id="1.20.80.60">
    <property type="match status" value="1"/>
</dbReference>
<dbReference type="GO" id="GO:0005085">
    <property type="term" value="F:guanyl-nucleotide exchange factor activity"/>
    <property type="evidence" value="ECO:0007669"/>
    <property type="project" value="TreeGrafter"/>
</dbReference>
<dbReference type="Proteomes" id="UP000243006">
    <property type="component" value="Unassembled WGS sequence"/>
</dbReference>
<keyword evidence="1" id="KW-0812">Transmembrane</keyword>
<dbReference type="InterPro" id="IPR019748">
    <property type="entry name" value="FERM_central"/>
</dbReference>
<dbReference type="AlphaFoldDB" id="A0A1Y3EVB9"/>
<dbReference type="SUPFAM" id="SSF47031">
    <property type="entry name" value="Second domain of FERM"/>
    <property type="match status" value="1"/>
</dbReference>
<dbReference type="PROSITE" id="PS00660">
    <property type="entry name" value="FERM_1"/>
    <property type="match status" value="1"/>
</dbReference>
<feature type="transmembrane region" description="Helical" evidence="1">
    <location>
        <begin position="120"/>
        <end position="146"/>
    </location>
</feature>
<sequence length="147" mass="16745">CWLEKQKPISKQISSAKSDQCFDLIVKFYTANPVDLEEEYTRYLFALQIKRDLASGELVCNENTAAVMASYIVQCKQPIILIMHIIHSFVLALFLVFIVRQLSNMTARILKHLRIVRLHYLRRVLANGAGCPFGMIHNAAICHVAVL</sequence>
<dbReference type="Pfam" id="PF00373">
    <property type="entry name" value="FERM_M"/>
    <property type="match status" value="1"/>
</dbReference>
<evidence type="ECO:0000313" key="4">
    <source>
        <dbReference type="Proteomes" id="UP000243006"/>
    </source>
</evidence>
<feature type="non-terminal residue" evidence="3">
    <location>
        <position position="1"/>
    </location>
</feature>
<gene>
    <name evidence="3" type="ORF">D917_05886</name>
</gene>
<dbReference type="PANTHER" id="PTHR45858">
    <property type="entry name" value="FERM DOMAIN CONTAINING PROTEIN"/>
    <property type="match status" value="1"/>
</dbReference>
<keyword evidence="1" id="KW-1133">Transmembrane helix</keyword>
<dbReference type="PANTHER" id="PTHR45858:SF5">
    <property type="entry name" value="MOESIN_EZRIN_RADIXIN HOMOLOG 1"/>
    <property type="match status" value="1"/>
</dbReference>
<feature type="transmembrane region" description="Helical" evidence="1">
    <location>
        <begin position="79"/>
        <end position="99"/>
    </location>
</feature>
<evidence type="ECO:0000313" key="3">
    <source>
        <dbReference type="EMBL" id="OUC48895.1"/>
    </source>
</evidence>
<dbReference type="EMBL" id="LVZM01001825">
    <property type="protein sequence ID" value="OUC48895.1"/>
    <property type="molecule type" value="Genomic_DNA"/>
</dbReference>
<dbReference type="InterPro" id="IPR051835">
    <property type="entry name" value="RAC1-GEF"/>
</dbReference>
<dbReference type="InterPro" id="IPR000299">
    <property type="entry name" value="FERM_domain"/>
</dbReference>
<proteinExistence type="predicted"/>
<keyword evidence="1" id="KW-0472">Membrane</keyword>
<comment type="caution">
    <text evidence="3">The sequence shown here is derived from an EMBL/GenBank/DDBJ whole genome shotgun (WGS) entry which is preliminary data.</text>
</comment>